<accession>A0A1F6PF31</accession>
<feature type="region of interest" description="Disordered" evidence="1">
    <location>
        <begin position="1"/>
        <end position="311"/>
    </location>
</feature>
<gene>
    <name evidence="3" type="ORF">A2538_00110</name>
</gene>
<dbReference type="AlphaFoldDB" id="A0A1F6PF31"/>
<keyword evidence="2" id="KW-0472">Membrane</keyword>
<protein>
    <submittedName>
        <fullName evidence="3">Uncharacterized protein</fullName>
    </submittedName>
</protein>
<dbReference type="Proteomes" id="UP000178254">
    <property type="component" value="Unassembled WGS sequence"/>
</dbReference>
<feature type="compositionally biased region" description="Polar residues" evidence="1">
    <location>
        <begin position="27"/>
        <end position="36"/>
    </location>
</feature>
<comment type="caution">
    <text evidence="3">The sequence shown here is derived from an EMBL/GenBank/DDBJ whole genome shotgun (WGS) entry which is preliminary data.</text>
</comment>
<feature type="compositionally biased region" description="Polar residues" evidence="1">
    <location>
        <begin position="128"/>
        <end position="144"/>
    </location>
</feature>
<organism evidence="3 4">
    <name type="scientific">Candidatus Magasanikbacteria bacterium RIFOXYD2_FULL_41_14</name>
    <dbReference type="NCBI Taxonomy" id="1798709"/>
    <lineage>
        <taxon>Bacteria</taxon>
        <taxon>Candidatus Magasanikiibacteriota</taxon>
    </lineage>
</organism>
<name>A0A1F6PF31_9BACT</name>
<feature type="compositionally biased region" description="Polar residues" evidence="1">
    <location>
        <begin position="547"/>
        <end position="558"/>
    </location>
</feature>
<keyword evidence="2" id="KW-0812">Transmembrane</keyword>
<evidence type="ECO:0000256" key="2">
    <source>
        <dbReference type="SAM" id="Phobius"/>
    </source>
</evidence>
<dbReference type="EMBL" id="MFRE01000008">
    <property type="protein sequence ID" value="OGH94534.1"/>
    <property type="molecule type" value="Genomic_DNA"/>
</dbReference>
<feature type="compositionally biased region" description="Basic residues" evidence="1">
    <location>
        <begin position="292"/>
        <end position="301"/>
    </location>
</feature>
<keyword evidence="2" id="KW-1133">Transmembrane helix</keyword>
<feature type="compositionally biased region" description="Basic and acidic residues" evidence="1">
    <location>
        <begin position="532"/>
        <end position="545"/>
    </location>
</feature>
<evidence type="ECO:0000313" key="4">
    <source>
        <dbReference type="Proteomes" id="UP000178254"/>
    </source>
</evidence>
<dbReference type="STRING" id="1798709.A2538_00110"/>
<evidence type="ECO:0000313" key="3">
    <source>
        <dbReference type="EMBL" id="OGH94534.1"/>
    </source>
</evidence>
<feature type="transmembrane region" description="Helical" evidence="2">
    <location>
        <begin position="440"/>
        <end position="468"/>
    </location>
</feature>
<feature type="region of interest" description="Disordered" evidence="1">
    <location>
        <begin position="522"/>
        <end position="558"/>
    </location>
</feature>
<evidence type="ECO:0000256" key="1">
    <source>
        <dbReference type="SAM" id="MobiDB-lite"/>
    </source>
</evidence>
<feature type="compositionally biased region" description="Acidic residues" evidence="1">
    <location>
        <begin position="152"/>
        <end position="164"/>
    </location>
</feature>
<feature type="compositionally biased region" description="Basic and acidic residues" evidence="1">
    <location>
        <begin position="165"/>
        <end position="245"/>
    </location>
</feature>
<feature type="compositionally biased region" description="Low complexity" evidence="1">
    <location>
        <begin position="87"/>
        <end position="120"/>
    </location>
</feature>
<feature type="compositionally biased region" description="Polar residues" evidence="1">
    <location>
        <begin position="1"/>
        <end position="11"/>
    </location>
</feature>
<feature type="compositionally biased region" description="Polar residues" evidence="1">
    <location>
        <begin position="280"/>
        <end position="289"/>
    </location>
</feature>
<sequence length="558" mass="61158">MADNNAATSQEESSEKQEGPKVDIASTGRNVKVTQGSGSGGKGNVKIKKTGGDAEASVENNVIHVDFKKGVRLPEPPAEPEAKEAQSVEPTSESPTDSTTATKPAQPTSTSDQTTDTSTPDESEKGSGASTPAESTGQNTKGTSGKQKKQPEDEDEDEEEDDAGEGEKDGEEGKKEEKDGEKKEDGKKEESGDEKKDGENKKDEEKKDEDKKGDEKKDGENKKDEESGEKKDKEGGEKKEGEKQKTPAKVGGSDEKTDQQTQPDAGGSTPPQLGKDEQSEASNGLNQDKQAGKGRKLRNFAKKVGDSVKEGSKEKVKDMAYNLDPRNIVGSIGMDQLRIRREIKEMDKELRKLMGDKADAILKSSGLRILSWIMPGVVGEIRGALDFGKNTTGEVKVKILHAKILKIKAIITTLQGAEIGTSIVDATIIYLRMIRSIIGFFPVGTIIGLFLIPLGAVGIPMLWTWFYIWPGKITKIIDDIVKKLEKILEPLEKRLKKELRMLYLRRRRKQKYTELQQTNLLSISSKRKPRQRNTDQSDQGEEKPAANDNQQSPQQKAA</sequence>
<proteinExistence type="predicted"/>
<reference evidence="3 4" key="1">
    <citation type="journal article" date="2016" name="Nat. Commun.">
        <title>Thousands of microbial genomes shed light on interconnected biogeochemical processes in an aquifer system.</title>
        <authorList>
            <person name="Anantharaman K."/>
            <person name="Brown C.T."/>
            <person name="Hug L.A."/>
            <person name="Sharon I."/>
            <person name="Castelle C.J."/>
            <person name="Probst A.J."/>
            <person name="Thomas B.C."/>
            <person name="Singh A."/>
            <person name="Wilkins M.J."/>
            <person name="Karaoz U."/>
            <person name="Brodie E.L."/>
            <person name="Williams K.H."/>
            <person name="Hubbard S.S."/>
            <person name="Banfield J.F."/>
        </authorList>
    </citation>
    <scope>NUCLEOTIDE SEQUENCE [LARGE SCALE GENOMIC DNA]</scope>
</reference>